<dbReference type="Proteomes" id="UP001163739">
    <property type="component" value="Chromosome"/>
</dbReference>
<dbReference type="RefSeq" id="WP_265046392.1">
    <property type="nucleotide sequence ID" value="NZ_CP100390.1"/>
</dbReference>
<protein>
    <submittedName>
        <fullName evidence="1">DUF1289 domain-containing protein</fullName>
    </submittedName>
</protein>
<accession>A0ABY6MYM4</accession>
<proteinExistence type="predicted"/>
<dbReference type="InterPro" id="IPR010710">
    <property type="entry name" value="DUF1289"/>
</dbReference>
<name>A0ABY6MYM4_9ALTE</name>
<evidence type="ECO:0000313" key="2">
    <source>
        <dbReference type="Proteomes" id="UP001163739"/>
    </source>
</evidence>
<evidence type="ECO:0000313" key="1">
    <source>
        <dbReference type="EMBL" id="UZE94900.1"/>
    </source>
</evidence>
<keyword evidence="2" id="KW-1185">Reference proteome</keyword>
<gene>
    <name evidence="1" type="ORF">NKI27_12555</name>
</gene>
<reference evidence="1" key="1">
    <citation type="submission" date="2022-06" db="EMBL/GenBank/DDBJ databases">
        <title>Alkalimarinus sp. nov., isolated from gut of a Alitta virens.</title>
        <authorList>
            <person name="Yang A.I."/>
            <person name="Shin N.-R."/>
        </authorList>
    </citation>
    <scope>NUCLEOTIDE SEQUENCE</scope>
    <source>
        <strain evidence="1">A2M4</strain>
    </source>
</reference>
<dbReference type="Pfam" id="PF06945">
    <property type="entry name" value="DUF1289"/>
    <property type="match status" value="1"/>
</dbReference>
<dbReference type="PANTHER" id="PTHR35175:SF2">
    <property type="entry name" value="DUF1289 DOMAIN-CONTAINING PROTEIN"/>
    <property type="match status" value="1"/>
</dbReference>
<organism evidence="1 2">
    <name type="scientific">Alkalimarinus alittae</name>
    <dbReference type="NCBI Taxonomy" id="2961619"/>
    <lineage>
        <taxon>Bacteria</taxon>
        <taxon>Pseudomonadati</taxon>
        <taxon>Pseudomonadota</taxon>
        <taxon>Gammaproteobacteria</taxon>
        <taxon>Alteromonadales</taxon>
        <taxon>Alteromonadaceae</taxon>
        <taxon>Alkalimarinus</taxon>
    </lineage>
</organism>
<sequence>MGKYDAKDVKSPCVSICALDENEICVGCYRTGMEISRWGGMSGDEKREVMMQVKEREKSSYI</sequence>
<dbReference type="PANTHER" id="PTHR35175">
    <property type="entry name" value="DUF1289 DOMAIN-CONTAINING PROTEIN"/>
    <property type="match status" value="1"/>
</dbReference>
<dbReference type="EMBL" id="CP100390">
    <property type="protein sequence ID" value="UZE94900.1"/>
    <property type="molecule type" value="Genomic_DNA"/>
</dbReference>